<evidence type="ECO:0000313" key="3">
    <source>
        <dbReference type="Proteomes" id="UP000574133"/>
    </source>
</evidence>
<dbReference type="SUPFAM" id="SSF160904">
    <property type="entry name" value="Jann2411-like"/>
    <property type="match status" value="1"/>
</dbReference>
<name>A0A841TDB7_9BACL</name>
<dbReference type="RefSeq" id="WP_185179465.1">
    <property type="nucleotide sequence ID" value="NZ_CBCSEP010000019.1"/>
</dbReference>
<comment type="caution">
    <text evidence="2">The sequence shown here is derived from an EMBL/GenBank/DDBJ whole genome shotgun (WGS) entry which is preliminary data.</text>
</comment>
<gene>
    <name evidence="2" type="ORF">H4Q31_12885</name>
</gene>
<dbReference type="EMBL" id="JACJVN010000051">
    <property type="protein sequence ID" value="MBB6678196.1"/>
    <property type="molecule type" value="Genomic_DNA"/>
</dbReference>
<feature type="domain" description="Zinc finger CGNR" evidence="1">
    <location>
        <begin position="134"/>
        <end position="177"/>
    </location>
</feature>
<keyword evidence="3" id="KW-1185">Reference proteome</keyword>
<dbReference type="Pfam" id="PF07336">
    <property type="entry name" value="ABATE"/>
    <property type="match status" value="1"/>
</dbReference>
<protein>
    <submittedName>
        <fullName evidence="2">CGNR zinc finger domain-containing protein</fullName>
    </submittedName>
</protein>
<dbReference type="Gene3D" id="1.10.3300.10">
    <property type="entry name" value="Jann2411-like domain"/>
    <property type="match status" value="1"/>
</dbReference>
<reference evidence="2 3" key="1">
    <citation type="submission" date="2020-08" db="EMBL/GenBank/DDBJ databases">
        <title>Cohnella phylogeny.</title>
        <authorList>
            <person name="Dunlap C."/>
        </authorList>
    </citation>
    <scope>NUCLEOTIDE SEQUENCE [LARGE SCALE GENOMIC DNA]</scope>
    <source>
        <strain evidence="2 3">DSM 103658</strain>
    </source>
</reference>
<dbReference type="InterPro" id="IPR021005">
    <property type="entry name" value="Znf_CGNR"/>
</dbReference>
<accession>A0A841TDB7</accession>
<dbReference type="PANTHER" id="PTHR35525">
    <property type="entry name" value="BLL6575 PROTEIN"/>
    <property type="match status" value="1"/>
</dbReference>
<dbReference type="Proteomes" id="UP000574133">
    <property type="component" value="Unassembled WGS sequence"/>
</dbReference>
<sequence>MLWDDFLNSDYHDWRGGGRSEDRLDRPGWLLKLLSQYQIAADRPPNLDELAELKRLRSLMLAIVHELVQGREPSSDAVASLNATLSQGAVIRKLAAEDGRFTLRQTPAASGWQQIMAEIAATFAEMLVHNEPSRVRICDNPDCLWVYYDETRNRSKRYCDDKMCGNVMKVRRFRARRKAEASAPPGEK</sequence>
<dbReference type="InterPro" id="IPR023286">
    <property type="entry name" value="ABATE_dom_sf"/>
</dbReference>
<evidence type="ECO:0000259" key="1">
    <source>
        <dbReference type="Pfam" id="PF11706"/>
    </source>
</evidence>
<evidence type="ECO:0000313" key="2">
    <source>
        <dbReference type="EMBL" id="MBB6678196.1"/>
    </source>
</evidence>
<proteinExistence type="predicted"/>
<dbReference type="InterPro" id="IPR010852">
    <property type="entry name" value="ABATE"/>
</dbReference>
<organism evidence="2 3">
    <name type="scientific">Cohnella lubricantis</name>
    <dbReference type="NCBI Taxonomy" id="2163172"/>
    <lineage>
        <taxon>Bacteria</taxon>
        <taxon>Bacillati</taxon>
        <taxon>Bacillota</taxon>
        <taxon>Bacilli</taxon>
        <taxon>Bacillales</taxon>
        <taxon>Paenibacillaceae</taxon>
        <taxon>Cohnella</taxon>
    </lineage>
</organism>
<dbReference type="AlphaFoldDB" id="A0A841TDB7"/>
<dbReference type="Pfam" id="PF11706">
    <property type="entry name" value="zf-CGNR"/>
    <property type="match status" value="1"/>
</dbReference>
<dbReference type="PANTHER" id="PTHR35525:SF3">
    <property type="entry name" value="BLL6575 PROTEIN"/>
    <property type="match status" value="1"/>
</dbReference>